<accession>A0A4U5NJH0</accession>
<sequence>MDTVPVLFRQSVAACLTEPDDDAKINSYVFSDPLWTQAIQTEWRNRHNLWVFLCEKDDSSWEYTLIKIRGDKQPVDVGSVESVFKESDVKFGRIRSILIKGKKYEMRLQKVLEDGSVLSTVSFEAFMKMASSMLPAPGRNFPNLNIYGHLDEATQRTIVKYVAHIDFVGLRFDNYTPTYDPILEKHLKSEKMRNNCNLTGSIFASSTLALIRSHFQRVSVLGQLEIHNPTNPFSFADFETMFDALLKMPVTNEQVGNRSIFVKANFETNAIEQLRNFRRDLACSATECFHWLKSIENKIFIEVVVSQNHHWEIRLV</sequence>
<name>A0A4U5NJH0_STECR</name>
<dbReference type="Proteomes" id="UP000298663">
    <property type="component" value="Unassembled WGS sequence"/>
</dbReference>
<dbReference type="AlphaFoldDB" id="A0A4U5NJH0"/>
<organism evidence="1 2">
    <name type="scientific">Steinernema carpocapsae</name>
    <name type="common">Entomopathogenic nematode</name>
    <dbReference type="NCBI Taxonomy" id="34508"/>
    <lineage>
        <taxon>Eukaryota</taxon>
        <taxon>Metazoa</taxon>
        <taxon>Ecdysozoa</taxon>
        <taxon>Nematoda</taxon>
        <taxon>Chromadorea</taxon>
        <taxon>Rhabditida</taxon>
        <taxon>Tylenchina</taxon>
        <taxon>Panagrolaimomorpha</taxon>
        <taxon>Strongyloidoidea</taxon>
        <taxon>Steinernematidae</taxon>
        <taxon>Steinernema</taxon>
    </lineage>
</organism>
<evidence type="ECO:0000313" key="1">
    <source>
        <dbReference type="EMBL" id="TKR83014.1"/>
    </source>
</evidence>
<proteinExistence type="predicted"/>
<evidence type="ECO:0000313" key="2">
    <source>
        <dbReference type="Proteomes" id="UP000298663"/>
    </source>
</evidence>
<gene>
    <name evidence="1" type="ORF">L596_016671</name>
</gene>
<reference evidence="1 2" key="1">
    <citation type="journal article" date="2015" name="Genome Biol.">
        <title>Comparative genomics of Steinernema reveals deeply conserved gene regulatory networks.</title>
        <authorList>
            <person name="Dillman A.R."/>
            <person name="Macchietto M."/>
            <person name="Porter C.F."/>
            <person name="Rogers A."/>
            <person name="Williams B."/>
            <person name="Antoshechkin I."/>
            <person name="Lee M.M."/>
            <person name="Goodwin Z."/>
            <person name="Lu X."/>
            <person name="Lewis E.E."/>
            <person name="Goodrich-Blair H."/>
            <person name="Stock S.P."/>
            <person name="Adams B.J."/>
            <person name="Sternberg P.W."/>
            <person name="Mortazavi A."/>
        </authorList>
    </citation>
    <scope>NUCLEOTIDE SEQUENCE [LARGE SCALE GENOMIC DNA]</scope>
    <source>
        <strain evidence="1 2">ALL</strain>
    </source>
</reference>
<keyword evidence="2" id="KW-1185">Reference proteome</keyword>
<comment type="caution">
    <text evidence="1">The sequence shown here is derived from an EMBL/GenBank/DDBJ whole genome shotgun (WGS) entry which is preliminary data.</text>
</comment>
<reference evidence="1 2" key="2">
    <citation type="journal article" date="2019" name="G3 (Bethesda)">
        <title>Hybrid Assembly of the Genome of the Entomopathogenic Nematode Steinernema carpocapsae Identifies the X-Chromosome.</title>
        <authorList>
            <person name="Serra L."/>
            <person name="Macchietto M."/>
            <person name="Macias-Munoz A."/>
            <person name="McGill C.J."/>
            <person name="Rodriguez I.M."/>
            <person name="Rodriguez B."/>
            <person name="Murad R."/>
            <person name="Mortazavi A."/>
        </authorList>
    </citation>
    <scope>NUCLEOTIDE SEQUENCE [LARGE SCALE GENOMIC DNA]</scope>
    <source>
        <strain evidence="1 2">ALL</strain>
    </source>
</reference>
<protein>
    <submittedName>
        <fullName evidence="1">Uncharacterized protein</fullName>
    </submittedName>
</protein>
<dbReference type="EMBL" id="AZBU02000004">
    <property type="protein sequence ID" value="TKR83014.1"/>
    <property type="molecule type" value="Genomic_DNA"/>
</dbReference>